<evidence type="ECO:0000313" key="6">
    <source>
        <dbReference type="EMBL" id="RZB41015.1"/>
    </source>
</evidence>
<dbReference type="InterPro" id="IPR000819">
    <property type="entry name" value="Peptidase_M17_C"/>
</dbReference>
<dbReference type="AlphaFoldDB" id="A0A482VCR7"/>
<protein>
    <submittedName>
        <fullName evidence="6">Aminopeptidase NPEPL1</fullName>
    </submittedName>
</protein>
<dbReference type="STRING" id="1661398.A0A482VCR7"/>
<dbReference type="Proteomes" id="UP000292052">
    <property type="component" value="Unassembled WGS sequence"/>
</dbReference>
<evidence type="ECO:0000256" key="4">
    <source>
        <dbReference type="ARBA" id="ARBA00022801"/>
    </source>
</evidence>
<dbReference type="EMBL" id="QDEB01114016">
    <property type="protein sequence ID" value="RZB41015.1"/>
    <property type="molecule type" value="Genomic_DNA"/>
</dbReference>
<comment type="similarity">
    <text evidence="1">Belongs to the peptidase M17 family.</text>
</comment>
<dbReference type="InterPro" id="IPR041417">
    <property type="entry name" value="NPEPL1_N"/>
</dbReference>
<dbReference type="PRINTS" id="PR00481">
    <property type="entry name" value="LAMNOPPTDASE"/>
</dbReference>
<dbReference type="PANTHER" id="PTHR11963:SF4">
    <property type="entry name" value="AMINOPEPTIDASE NPEPL1-RELATED"/>
    <property type="match status" value="1"/>
</dbReference>
<accession>A0A482VCR7</accession>
<keyword evidence="3" id="KW-0645">Protease</keyword>
<evidence type="ECO:0000256" key="1">
    <source>
        <dbReference type="ARBA" id="ARBA00009528"/>
    </source>
</evidence>
<evidence type="ECO:0000313" key="7">
    <source>
        <dbReference type="Proteomes" id="UP000292052"/>
    </source>
</evidence>
<comment type="caution">
    <text evidence="6">The sequence shown here is derived from an EMBL/GenBank/DDBJ whole genome shotgun (WGS) entry which is preliminary data.</text>
</comment>
<dbReference type="Gene3D" id="3.40.50.10590">
    <property type="entry name" value="Zn-dependent exopeptidases"/>
    <property type="match status" value="1"/>
</dbReference>
<dbReference type="SUPFAM" id="SSF53187">
    <property type="entry name" value="Zn-dependent exopeptidases"/>
    <property type="match status" value="1"/>
</dbReference>
<dbReference type="GO" id="GO:0005737">
    <property type="term" value="C:cytoplasm"/>
    <property type="evidence" value="ECO:0007669"/>
    <property type="project" value="InterPro"/>
</dbReference>
<dbReference type="GO" id="GO:0030145">
    <property type="term" value="F:manganese ion binding"/>
    <property type="evidence" value="ECO:0007669"/>
    <property type="project" value="InterPro"/>
</dbReference>
<dbReference type="Pfam" id="PF18295">
    <property type="entry name" value="Pdase_M17_N2"/>
    <property type="match status" value="1"/>
</dbReference>
<feature type="domain" description="Cytosol aminopeptidase" evidence="5">
    <location>
        <begin position="343"/>
        <end position="350"/>
    </location>
</feature>
<dbReference type="OrthoDB" id="412814at2759"/>
<dbReference type="PROSITE" id="PS00631">
    <property type="entry name" value="CYTOSOL_AP"/>
    <property type="match status" value="1"/>
</dbReference>
<dbReference type="GO" id="GO:0070006">
    <property type="term" value="F:metalloaminopeptidase activity"/>
    <property type="evidence" value="ECO:0007669"/>
    <property type="project" value="InterPro"/>
</dbReference>
<dbReference type="GO" id="GO:0006508">
    <property type="term" value="P:proteolysis"/>
    <property type="evidence" value="ECO:0007669"/>
    <property type="project" value="UniProtKB-KW"/>
</dbReference>
<sequence>MTTKLVFRNGLTKTDPHQSPVVIIGQVKHLLGLKFQDIKNKLEPRVTEEVFKVAVSSLHPSPTDSCSLYLNLATVAALPVKCSRHNTPSRAHAITRLVQSCTVGVDESIVIICERSDVYASGCAVARAFPLYSRKTGSNSGDNSTVSVEFVIVPSNSDNGEENVELSPEELRILDEAATGIRLAARIVDAPCNEMNVDGFLQEIQEVGKALNIAPTIIRGEELNERGFGGIYGVGKAALVPPALAVLSHTPQGAHSTVAWVGKGIVYDTGGLSIKGKTAMPGMKRDCGGAAGILGAFYAAVKADFTQNLHAVFCLAENAVGPNATKPDDIHTLYSGRTVEINNTDAEGRLVLSDGVAYAQKDLKANIILDMATLTGAQVR</sequence>
<dbReference type="PANTHER" id="PTHR11963">
    <property type="entry name" value="LEUCINE AMINOPEPTIDASE-RELATED"/>
    <property type="match status" value="1"/>
</dbReference>
<gene>
    <name evidence="6" type="ORF">BDFB_012492</name>
</gene>
<name>A0A482VCR7_ASBVE</name>
<dbReference type="Pfam" id="PF00883">
    <property type="entry name" value="Peptidase_M17"/>
    <property type="match status" value="1"/>
</dbReference>
<proteinExistence type="inferred from homology"/>
<keyword evidence="7" id="KW-1185">Reference proteome</keyword>
<evidence type="ECO:0000256" key="2">
    <source>
        <dbReference type="ARBA" id="ARBA00022438"/>
    </source>
</evidence>
<dbReference type="InterPro" id="IPR011356">
    <property type="entry name" value="Leucine_aapep/pepB"/>
</dbReference>
<dbReference type="Gene3D" id="3.40.630.10">
    <property type="entry name" value="Zn peptidases"/>
    <property type="match status" value="1"/>
</dbReference>
<reference evidence="6 7" key="1">
    <citation type="submission" date="2017-03" db="EMBL/GenBank/DDBJ databases">
        <title>Genome of the blue death feigning beetle - Asbolus verrucosus.</title>
        <authorList>
            <person name="Rider S.D."/>
        </authorList>
    </citation>
    <scope>NUCLEOTIDE SEQUENCE [LARGE SCALE GENOMIC DNA]</scope>
    <source>
        <strain evidence="6">Butters</strain>
        <tissue evidence="6">Head and leg muscle</tissue>
    </source>
</reference>
<evidence type="ECO:0000259" key="5">
    <source>
        <dbReference type="PROSITE" id="PS00631"/>
    </source>
</evidence>
<organism evidence="6 7">
    <name type="scientific">Asbolus verrucosus</name>
    <name type="common">Desert ironclad beetle</name>
    <dbReference type="NCBI Taxonomy" id="1661398"/>
    <lineage>
        <taxon>Eukaryota</taxon>
        <taxon>Metazoa</taxon>
        <taxon>Ecdysozoa</taxon>
        <taxon>Arthropoda</taxon>
        <taxon>Hexapoda</taxon>
        <taxon>Insecta</taxon>
        <taxon>Pterygota</taxon>
        <taxon>Neoptera</taxon>
        <taxon>Endopterygota</taxon>
        <taxon>Coleoptera</taxon>
        <taxon>Polyphaga</taxon>
        <taxon>Cucujiformia</taxon>
        <taxon>Tenebrionidae</taxon>
        <taxon>Pimeliinae</taxon>
        <taxon>Asbolus</taxon>
    </lineage>
</organism>
<evidence type="ECO:0000256" key="3">
    <source>
        <dbReference type="ARBA" id="ARBA00022670"/>
    </source>
</evidence>
<keyword evidence="2 6" id="KW-0031">Aminopeptidase</keyword>
<keyword evidence="4" id="KW-0378">Hydrolase</keyword>